<organism evidence="3 4">
    <name type="scientific">Saprolegnia diclina (strain VS20)</name>
    <dbReference type="NCBI Taxonomy" id="1156394"/>
    <lineage>
        <taxon>Eukaryota</taxon>
        <taxon>Sar</taxon>
        <taxon>Stramenopiles</taxon>
        <taxon>Oomycota</taxon>
        <taxon>Saprolegniomycetes</taxon>
        <taxon>Saprolegniales</taxon>
        <taxon>Saprolegniaceae</taxon>
        <taxon>Saprolegnia</taxon>
    </lineage>
</organism>
<evidence type="ECO:0000313" key="4">
    <source>
        <dbReference type="Proteomes" id="UP000030762"/>
    </source>
</evidence>
<keyword evidence="4" id="KW-1185">Reference proteome</keyword>
<gene>
    <name evidence="3" type="ORF">SDRG_10371</name>
</gene>
<proteinExistence type="inferred from homology"/>
<protein>
    <recommendedName>
        <fullName evidence="5">Histone deacetylase complex subunit SAP18</fullName>
    </recommendedName>
</protein>
<name>T0RQ63_SAPDV</name>
<dbReference type="Pfam" id="PF06487">
    <property type="entry name" value="SAP18"/>
    <property type="match status" value="1"/>
</dbReference>
<dbReference type="PANTHER" id="PTHR13082:SF0">
    <property type="entry name" value="HISTONE DEACETYLASE COMPLEX SUBUNIT SAP18"/>
    <property type="match status" value="1"/>
</dbReference>
<sequence length="146" mass="16249">MRVVERIGARVGPREGESKRAAAPAPVVIEREKTCPCLIRVFCNTAHNRPEAYNAMHETPLPNELHIYTWIDATLGEVAGLVRDASEEARKHARLAFSIVLPDRRGKYMLKKAGVVTTRKASPDEDKTLASYGFQNGDFLDVALFN</sequence>
<dbReference type="InterPro" id="IPR010516">
    <property type="entry name" value="SAP18"/>
</dbReference>
<dbReference type="eggNOG" id="KOG3391">
    <property type="taxonomic scope" value="Eukaryota"/>
</dbReference>
<dbReference type="EMBL" id="JH767165">
    <property type="protein sequence ID" value="EQC32177.1"/>
    <property type="molecule type" value="Genomic_DNA"/>
</dbReference>
<dbReference type="GO" id="GO:0003714">
    <property type="term" value="F:transcription corepressor activity"/>
    <property type="evidence" value="ECO:0007669"/>
    <property type="project" value="TreeGrafter"/>
</dbReference>
<dbReference type="AlphaFoldDB" id="T0RQ63"/>
<evidence type="ECO:0000256" key="1">
    <source>
        <dbReference type="ARBA" id="ARBA00009143"/>
    </source>
</evidence>
<dbReference type="RefSeq" id="XP_008614579.1">
    <property type="nucleotide sequence ID" value="XM_008616357.1"/>
</dbReference>
<dbReference type="Gene3D" id="3.10.20.550">
    <property type="entry name" value="ASAP complex, SAP18 subunit"/>
    <property type="match status" value="1"/>
</dbReference>
<dbReference type="OMA" id="TYRMREI"/>
<dbReference type="GeneID" id="19951098"/>
<evidence type="ECO:0008006" key="5">
    <source>
        <dbReference type="Google" id="ProtNLM"/>
    </source>
</evidence>
<dbReference type="VEuPathDB" id="FungiDB:SDRG_10371"/>
<evidence type="ECO:0000313" key="3">
    <source>
        <dbReference type="EMBL" id="EQC32177.1"/>
    </source>
</evidence>
<dbReference type="PANTHER" id="PTHR13082">
    <property type="entry name" value="SAP18"/>
    <property type="match status" value="1"/>
</dbReference>
<dbReference type="OrthoDB" id="440566at2759"/>
<feature type="region of interest" description="Disordered" evidence="2">
    <location>
        <begin position="1"/>
        <end position="20"/>
    </location>
</feature>
<dbReference type="GO" id="GO:0005634">
    <property type="term" value="C:nucleus"/>
    <property type="evidence" value="ECO:0007669"/>
    <property type="project" value="TreeGrafter"/>
</dbReference>
<dbReference type="InterPro" id="IPR042534">
    <property type="entry name" value="SAP18_sf"/>
</dbReference>
<dbReference type="STRING" id="1156394.T0RQ63"/>
<dbReference type="Proteomes" id="UP000030762">
    <property type="component" value="Unassembled WGS sequence"/>
</dbReference>
<comment type="similarity">
    <text evidence="1">Belongs to the SAP18 family.</text>
</comment>
<evidence type="ECO:0000256" key="2">
    <source>
        <dbReference type="SAM" id="MobiDB-lite"/>
    </source>
</evidence>
<dbReference type="InParanoid" id="T0RQ63"/>
<accession>T0RQ63</accession>
<reference evidence="3 4" key="1">
    <citation type="submission" date="2012-04" db="EMBL/GenBank/DDBJ databases">
        <title>The Genome Sequence of Saprolegnia declina VS20.</title>
        <authorList>
            <consortium name="The Broad Institute Genome Sequencing Platform"/>
            <person name="Russ C."/>
            <person name="Nusbaum C."/>
            <person name="Tyler B."/>
            <person name="van West P."/>
            <person name="Dieguez-Uribeondo J."/>
            <person name="de Bruijn I."/>
            <person name="Tripathy S."/>
            <person name="Jiang R."/>
            <person name="Young S.K."/>
            <person name="Zeng Q."/>
            <person name="Gargeya S."/>
            <person name="Fitzgerald M."/>
            <person name="Haas B."/>
            <person name="Abouelleil A."/>
            <person name="Alvarado L."/>
            <person name="Arachchi H.M."/>
            <person name="Berlin A."/>
            <person name="Chapman S.B."/>
            <person name="Goldberg J."/>
            <person name="Griggs A."/>
            <person name="Gujja S."/>
            <person name="Hansen M."/>
            <person name="Howarth C."/>
            <person name="Imamovic A."/>
            <person name="Larimer J."/>
            <person name="McCowen C."/>
            <person name="Montmayeur A."/>
            <person name="Murphy C."/>
            <person name="Neiman D."/>
            <person name="Pearson M."/>
            <person name="Priest M."/>
            <person name="Roberts A."/>
            <person name="Saif S."/>
            <person name="Shea T."/>
            <person name="Sisk P."/>
            <person name="Sykes S."/>
            <person name="Wortman J."/>
            <person name="Nusbaum C."/>
            <person name="Birren B."/>
        </authorList>
    </citation>
    <scope>NUCLEOTIDE SEQUENCE [LARGE SCALE GENOMIC DNA]</scope>
    <source>
        <strain evidence="3 4">VS20</strain>
    </source>
</reference>